<organism evidence="7 8">
    <name type="scientific">Pseudoalteromonas rubra</name>
    <dbReference type="NCBI Taxonomy" id="43658"/>
    <lineage>
        <taxon>Bacteria</taxon>
        <taxon>Pseudomonadati</taxon>
        <taxon>Pseudomonadota</taxon>
        <taxon>Gammaproteobacteria</taxon>
        <taxon>Alteromonadales</taxon>
        <taxon>Pseudoalteromonadaceae</taxon>
        <taxon>Pseudoalteromonas</taxon>
    </lineage>
</organism>
<accession>A0A4Q7EEF5</accession>
<dbReference type="Pfam" id="PF00005">
    <property type="entry name" value="ABC_tran"/>
    <property type="match status" value="1"/>
</dbReference>
<comment type="similarity">
    <text evidence="4">Belongs to the ABC transporter superfamily. Macrolide exporter (TC 3.A.1.122) family.</text>
</comment>
<dbReference type="GO" id="GO:1902495">
    <property type="term" value="C:transmembrane transporter complex"/>
    <property type="evidence" value="ECO:0007669"/>
    <property type="project" value="UniProtKB-ARBA"/>
</dbReference>
<keyword evidence="2" id="KW-0547">Nucleotide-binding</keyword>
<feature type="region of interest" description="Disordered" evidence="5">
    <location>
        <begin position="226"/>
        <end position="245"/>
    </location>
</feature>
<evidence type="ECO:0000256" key="1">
    <source>
        <dbReference type="ARBA" id="ARBA00022448"/>
    </source>
</evidence>
<dbReference type="GO" id="GO:0016887">
    <property type="term" value="F:ATP hydrolysis activity"/>
    <property type="evidence" value="ECO:0007669"/>
    <property type="project" value="InterPro"/>
</dbReference>
<keyword evidence="3 7" id="KW-0067">ATP-binding</keyword>
<evidence type="ECO:0000313" key="8">
    <source>
        <dbReference type="Proteomes" id="UP000292345"/>
    </source>
</evidence>
<dbReference type="GO" id="GO:0022857">
    <property type="term" value="F:transmembrane transporter activity"/>
    <property type="evidence" value="ECO:0007669"/>
    <property type="project" value="UniProtKB-ARBA"/>
</dbReference>
<evidence type="ECO:0000259" key="6">
    <source>
        <dbReference type="PROSITE" id="PS50893"/>
    </source>
</evidence>
<dbReference type="InterPro" id="IPR017871">
    <property type="entry name" value="ABC_transporter-like_CS"/>
</dbReference>
<dbReference type="InterPro" id="IPR003593">
    <property type="entry name" value="AAA+_ATPase"/>
</dbReference>
<sequence>MSALIRLEEISKSFYTDEIETQALHGVTLSITEGEYVSLTGQSGCGKSTLLSLLGLLDSPTQGRYILSNQDVSSLSRDERAAIRSKQIGFVFQSFNLISDLTVAENVMLPLSYQSGVNRKTMLAKAQEVLEKVEMSHRTAHFPSQLSGGQQQRVAVARALVNDPAIILADEPTGNLDSRNATAVLELFDKLHQEGATICMVTHDPASAQRAQRSLEMFDGRLVGDTRNSNTPQLMTNNTLDLEAL</sequence>
<evidence type="ECO:0000313" key="7">
    <source>
        <dbReference type="EMBL" id="RZM81318.1"/>
    </source>
</evidence>
<dbReference type="GO" id="GO:0005886">
    <property type="term" value="C:plasma membrane"/>
    <property type="evidence" value="ECO:0007669"/>
    <property type="project" value="TreeGrafter"/>
</dbReference>
<gene>
    <name evidence="7" type="ORF">C3B51_09060</name>
</gene>
<dbReference type="PROSITE" id="PS00211">
    <property type="entry name" value="ABC_TRANSPORTER_1"/>
    <property type="match status" value="1"/>
</dbReference>
<feature type="domain" description="ABC transporter" evidence="6">
    <location>
        <begin position="5"/>
        <end position="244"/>
    </location>
</feature>
<dbReference type="GO" id="GO:0005524">
    <property type="term" value="F:ATP binding"/>
    <property type="evidence" value="ECO:0007669"/>
    <property type="project" value="UniProtKB-KW"/>
</dbReference>
<name>A0A4Q7EEF5_9GAMM</name>
<dbReference type="FunFam" id="3.40.50.300:FF:000032">
    <property type="entry name" value="Export ABC transporter ATP-binding protein"/>
    <property type="match status" value="1"/>
</dbReference>
<dbReference type="SUPFAM" id="SSF52540">
    <property type="entry name" value="P-loop containing nucleoside triphosphate hydrolases"/>
    <property type="match status" value="1"/>
</dbReference>
<dbReference type="InterPro" id="IPR003439">
    <property type="entry name" value="ABC_transporter-like_ATP-bd"/>
</dbReference>
<keyword evidence="1" id="KW-0813">Transport</keyword>
<dbReference type="PANTHER" id="PTHR24220">
    <property type="entry name" value="IMPORT ATP-BINDING PROTEIN"/>
    <property type="match status" value="1"/>
</dbReference>
<evidence type="ECO:0000256" key="2">
    <source>
        <dbReference type="ARBA" id="ARBA00022741"/>
    </source>
</evidence>
<dbReference type="Proteomes" id="UP000292345">
    <property type="component" value="Unassembled WGS sequence"/>
</dbReference>
<comment type="caution">
    <text evidence="7">The sequence shown here is derived from an EMBL/GenBank/DDBJ whole genome shotgun (WGS) entry which is preliminary data.</text>
</comment>
<protein>
    <submittedName>
        <fullName evidence="7">ABC transporter ATP-binding protein</fullName>
    </submittedName>
</protein>
<evidence type="ECO:0000256" key="5">
    <source>
        <dbReference type="SAM" id="MobiDB-lite"/>
    </source>
</evidence>
<dbReference type="Gene3D" id="3.40.50.300">
    <property type="entry name" value="P-loop containing nucleotide triphosphate hydrolases"/>
    <property type="match status" value="1"/>
</dbReference>
<dbReference type="InterPro" id="IPR027417">
    <property type="entry name" value="P-loop_NTPase"/>
</dbReference>
<dbReference type="RefSeq" id="WP_130244830.1">
    <property type="nucleotide sequence ID" value="NZ_PPUZ01000023.1"/>
</dbReference>
<dbReference type="AlphaFoldDB" id="A0A4Q7EEF5"/>
<dbReference type="EMBL" id="PPUZ01000023">
    <property type="protein sequence ID" value="RZM81318.1"/>
    <property type="molecule type" value="Genomic_DNA"/>
</dbReference>
<dbReference type="InterPro" id="IPR017911">
    <property type="entry name" value="MacB-like_ATP-bd"/>
</dbReference>
<dbReference type="PROSITE" id="PS50893">
    <property type="entry name" value="ABC_TRANSPORTER_2"/>
    <property type="match status" value="1"/>
</dbReference>
<dbReference type="SMART" id="SM00382">
    <property type="entry name" value="AAA"/>
    <property type="match status" value="1"/>
</dbReference>
<reference evidence="7 8" key="1">
    <citation type="submission" date="2018-01" db="EMBL/GenBank/DDBJ databases">
        <title>Co-occurrence of chitin degradation, pigmentation and bioactivity in marine Pseudoalteromonas.</title>
        <authorList>
            <person name="Paulsen S."/>
            <person name="Gram L."/>
            <person name="Machado H."/>
        </authorList>
    </citation>
    <scope>NUCLEOTIDE SEQUENCE [LARGE SCALE GENOMIC DNA]</scope>
    <source>
        <strain evidence="7 8">S1946</strain>
    </source>
</reference>
<dbReference type="InterPro" id="IPR015854">
    <property type="entry name" value="ABC_transpr_LolD-like"/>
</dbReference>
<proteinExistence type="inferred from homology"/>
<dbReference type="CDD" id="cd03255">
    <property type="entry name" value="ABC_MJ0796_LolCDE_FtsE"/>
    <property type="match status" value="1"/>
</dbReference>
<evidence type="ECO:0000256" key="4">
    <source>
        <dbReference type="ARBA" id="ARBA00038388"/>
    </source>
</evidence>
<evidence type="ECO:0000256" key="3">
    <source>
        <dbReference type="ARBA" id="ARBA00022840"/>
    </source>
</evidence>
<dbReference type="PANTHER" id="PTHR24220:SF648">
    <property type="entry name" value="ABC TRANSPORTER ATP-BINDING PROTEIN YTRE"/>
    <property type="match status" value="1"/>
</dbReference>